<dbReference type="SMART" id="SM00614">
    <property type="entry name" value="ZnF_BED"/>
    <property type="match status" value="1"/>
</dbReference>
<reference evidence="12" key="1">
    <citation type="submission" date="2022-07" db="EMBL/GenBank/DDBJ databases">
        <title>Phylogenomic reconstructions and comparative analyses of Kickxellomycotina fungi.</title>
        <authorList>
            <person name="Reynolds N.K."/>
            <person name="Stajich J.E."/>
            <person name="Barry K."/>
            <person name="Grigoriev I.V."/>
            <person name="Crous P."/>
            <person name="Smith M.E."/>
        </authorList>
    </citation>
    <scope>NUCLEOTIDE SEQUENCE</scope>
    <source>
        <strain evidence="12">NBRC 105414</strain>
    </source>
</reference>
<keyword evidence="5" id="KW-0805">Transcription regulation</keyword>
<evidence type="ECO:0000256" key="7">
    <source>
        <dbReference type="ARBA" id="ARBA00023163"/>
    </source>
</evidence>
<dbReference type="GO" id="GO:0008270">
    <property type="term" value="F:zinc ion binding"/>
    <property type="evidence" value="ECO:0007669"/>
    <property type="project" value="UniProtKB-KW"/>
</dbReference>
<organism evidence="12 13">
    <name type="scientific">Coemansia javaensis</name>
    <dbReference type="NCBI Taxonomy" id="2761396"/>
    <lineage>
        <taxon>Eukaryota</taxon>
        <taxon>Fungi</taxon>
        <taxon>Fungi incertae sedis</taxon>
        <taxon>Zoopagomycota</taxon>
        <taxon>Kickxellomycotina</taxon>
        <taxon>Kickxellomycetes</taxon>
        <taxon>Kickxellales</taxon>
        <taxon>Kickxellaceae</taxon>
        <taxon>Coemansia</taxon>
    </lineage>
</organism>
<keyword evidence="6" id="KW-0238">DNA-binding</keyword>
<keyword evidence="2" id="KW-0479">Metal-binding</keyword>
<evidence type="ECO:0000256" key="3">
    <source>
        <dbReference type="ARBA" id="ARBA00022771"/>
    </source>
</evidence>
<feature type="compositionally biased region" description="Pro residues" evidence="10">
    <location>
        <begin position="276"/>
        <end position="286"/>
    </location>
</feature>
<dbReference type="InterPro" id="IPR052035">
    <property type="entry name" value="ZnF_BED_domain_contain"/>
</dbReference>
<evidence type="ECO:0000259" key="11">
    <source>
        <dbReference type="PROSITE" id="PS50808"/>
    </source>
</evidence>
<feature type="compositionally biased region" description="Low complexity" evidence="10">
    <location>
        <begin position="973"/>
        <end position="992"/>
    </location>
</feature>
<feature type="region of interest" description="Disordered" evidence="10">
    <location>
        <begin position="735"/>
        <end position="769"/>
    </location>
</feature>
<dbReference type="PROSITE" id="PS50808">
    <property type="entry name" value="ZF_BED"/>
    <property type="match status" value="1"/>
</dbReference>
<feature type="compositionally biased region" description="Gly residues" evidence="10">
    <location>
        <begin position="460"/>
        <end position="472"/>
    </location>
</feature>
<dbReference type="InterPro" id="IPR003656">
    <property type="entry name" value="Znf_BED"/>
</dbReference>
<protein>
    <recommendedName>
        <fullName evidence="11">BED-type domain-containing protein</fullName>
    </recommendedName>
</protein>
<feature type="domain" description="BED-type" evidence="11">
    <location>
        <begin position="189"/>
        <end position="244"/>
    </location>
</feature>
<keyword evidence="4" id="KW-0862">Zinc</keyword>
<feature type="compositionally biased region" description="Low complexity" evidence="10">
    <location>
        <begin position="748"/>
        <end position="768"/>
    </location>
</feature>
<evidence type="ECO:0000313" key="12">
    <source>
        <dbReference type="EMBL" id="KAJ2782999.1"/>
    </source>
</evidence>
<dbReference type="SUPFAM" id="SSF53098">
    <property type="entry name" value="Ribonuclease H-like"/>
    <property type="match status" value="1"/>
</dbReference>
<evidence type="ECO:0000256" key="4">
    <source>
        <dbReference type="ARBA" id="ARBA00022833"/>
    </source>
</evidence>
<dbReference type="GO" id="GO:0003677">
    <property type="term" value="F:DNA binding"/>
    <property type="evidence" value="ECO:0007669"/>
    <property type="project" value="UniProtKB-KW"/>
</dbReference>
<evidence type="ECO:0000256" key="1">
    <source>
        <dbReference type="ARBA" id="ARBA00004123"/>
    </source>
</evidence>
<feature type="region of interest" description="Disordered" evidence="10">
    <location>
        <begin position="446"/>
        <end position="477"/>
    </location>
</feature>
<gene>
    <name evidence="12" type="ORF">H4R18_001962</name>
</gene>
<dbReference type="Pfam" id="PF02892">
    <property type="entry name" value="zf-BED"/>
    <property type="match status" value="1"/>
</dbReference>
<proteinExistence type="predicted"/>
<evidence type="ECO:0000256" key="5">
    <source>
        <dbReference type="ARBA" id="ARBA00023015"/>
    </source>
</evidence>
<comment type="subcellular location">
    <subcellularLocation>
        <location evidence="1">Nucleus</location>
    </subcellularLocation>
</comment>
<feature type="region of interest" description="Disordered" evidence="10">
    <location>
        <begin position="1"/>
        <end position="191"/>
    </location>
</feature>
<dbReference type="SUPFAM" id="SSF57667">
    <property type="entry name" value="beta-beta-alpha zinc fingers"/>
    <property type="match status" value="1"/>
</dbReference>
<feature type="region of interest" description="Disordered" evidence="10">
    <location>
        <begin position="236"/>
        <end position="320"/>
    </location>
</feature>
<keyword evidence="13" id="KW-1185">Reference proteome</keyword>
<feature type="compositionally biased region" description="Low complexity" evidence="10">
    <location>
        <begin position="264"/>
        <end position="275"/>
    </location>
</feature>
<evidence type="ECO:0000256" key="8">
    <source>
        <dbReference type="ARBA" id="ARBA00023242"/>
    </source>
</evidence>
<dbReference type="InterPro" id="IPR012337">
    <property type="entry name" value="RNaseH-like_sf"/>
</dbReference>
<sequence>MSNPPSDIDVDVDLSSDLGSEGPMDEAEASQLLGSSKAYGFGSAPHPANQRRMDFSPTPSPPPPDAPGQPAPEPPFYQQQQQQQQLPAHNGAPLPAAHGPPTYDDDDAAAAAVAAAAAATDATATVAAAESAGAAAYPGGLGPANGLDDNMSDAGSAKEDSIESGSVRNPSSPPPSTALGAAASTPAARSRTSIWTHFTRDPDYATNRRGRCVYCQNYYSCSSGSTGNMWRHIKRSHPEKAAHAAPLGTHHAATPQQPQPPQPLSSQQQQQQTPQQQPPPPQPPLLQPAKPDDAAPAYDSRPRKRQASLSSPASERFGTPITAVRPGLQALAQTQGPGPARAPPGSATRTLEDAIFSELGEPGLAAAGDADVTSADSLVHALKLLLSMSGRTHALDRLAAQQPAGAQPGQAHQSSASLLGGLLDSLSASRNASAAAAAEAGHALGDVPRLPRLGQSAGRGHSGGGAGSGGAGASASGSLPTILEERRSGAAPGDGSAAALYHHHHHDARRGGHPDPESISHFVSAIADAIRAGTGAGARAQRSLDAIVDFMIRDLVPVDRMLSPGMQQLVAAMSHGAPLPTAAELVDEICRRKDAQAQQLRRQLDAVRGKVSVSIGARRVSGTTHCLAVHAHWTDDDVVRHDALLSSHFVDGAPSSGDVMSAFESTLTQFNLFGRLGAVTTNYTRESVEFLNQVETICHARGASFDLDRNQSTCIASALRDAQTKLLAMLHDADRPGAAAQSGPSVEQQQQQQPMQQQQQQQPQQQQPTPLAKLCSALRSLLAPSQPASQQLVALCRSRGISLATLEYDEAAPWQSVAQVLDGALSIYADLPPILEAGALPALSPEEWLWLSQARALMRVVDVAIDALTRLPSEFPSIVDLVPIYDTLGDNLHGLLQTPSLCDGIRRSGEALREYLAQCHPFQASPIYRLAPLFDPRLKAAYYADRGHDDAWTARVMREARSLLSEYVQPRPAAADDGADGTNGTTGTSSSVPPVFAQAQAQAAAGSQGGDITAAIDAFIWLGRPAAGSQLAADGKARIFKRAFATGRSELDDYIGAPLAAPSASAVAWWRVHRAAFPDLARLASEYLSIPASCSEVSSIFKRAGAPDYAPVAGLDRRLADAYICLHHWQRTAPRSA</sequence>
<dbReference type="GO" id="GO:0046983">
    <property type="term" value="F:protein dimerization activity"/>
    <property type="evidence" value="ECO:0007669"/>
    <property type="project" value="InterPro"/>
</dbReference>
<dbReference type="EMBL" id="JANBUL010000057">
    <property type="protein sequence ID" value="KAJ2782999.1"/>
    <property type="molecule type" value="Genomic_DNA"/>
</dbReference>
<name>A0A9W8HE96_9FUNG</name>
<evidence type="ECO:0000256" key="2">
    <source>
        <dbReference type="ARBA" id="ARBA00022723"/>
    </source>
</evidence>
<dbReference type="InterPro" id="IPR008906">
    <property type="entry name" value="HATC_C_dom"/>
</dbReference>
<evidence type="ECO:0000256" key="6">
    <source>
        <dbReference type="ARBA" id="ARBA00023125"/>
    </source>
</evidence>
<dbReference type="PANTHER" id="PTHR46481">
    <property type="entry name" value="ZINC FINGER BED DOMAIN-CONTAINING PROTEIN 4"/>
    <property type="match status" value="1"/>
</dbReference>
<dbReference type="Proteomes" id="UP001140217">
    <property type="component" value="Unassembled WGS sequence"/>
</dbReference>
<keyword evidence="3 9" id="KW-0863">Zinc-finger</keyword>
<evidence type="ECO:0000256" key="10">
    <source>
        <dbReference type="SAM" id="MobiDB-lite"/>
    </source>
</evidence>
<dbReference type="OrthoDB" id="1715602at2759"/>
<dbReference type="PANTHER" id="PTHR46481:SF10">
    <property type="entry name" value="ZINC FINGER BED DOMAIN-CONTAINING PROTEIN 39"/>
    <property type="match status" value="1"/>
</dbReference>
<dbReference type="Pfam" id="PF05699">
    <property type="entry name" value="Dimer_Tnp_hAT"/>
    <property type="match status" value="1"/>
</dbReference>
<accession>A0A9W8HE96</accession>
<feature type="region of interest" description="Disordered" evidence="10">
    <location>
        <begin position="971"/>
        <end position="992"/>
    </location>
</feature>
<feature type="compositionally biased region" description="Low complexity" evidence="10">
    <location>
        <begin position="177"/>
        <end position="191"/>
    </location>
</feature>
<dbReference type="GO" id="GO:0005634">
    <property type="term" value="C:nucleus"/>
    <property type="evidence" value="ECO:0007669"/>
    <property type="project" value="UniProtKB-SubCell"/>
</dbReference>
<feature type="compositionally biased region" description="Pro residues" evidence="10">
    <location>
        <begin position="58"/>
        <end position="75"/>
    </location>
</feature>
<keyword evidence="7" id="KW-0804">Transcription</keyword>
<evidence type="ECO:0000256" key="9">
    <source>
        <dbReference type="PROSITE-ProRule" id="PRU00027"/>
    </source>
</evidence>
<dbReference type="GO" id="GO:0009791">
    <property type="term" value="P:post-embryonic development"/>
    <property type="evidence" value="ECO:0007669"/>
    <property type="project" value="UniProtKB-ARBA"/>
</dbReference>
<dbReference type="InterPro" id="IPR036236">
    <property type="entry name" value="Znf_C2H2_sf"/>
</dbReference>
<evidence type="ECO:0000313" key="13">
    <source>
        <dbReference type="Proteomes" id="UP001140217"/>
    </source>
</evidence>
<feature type="compositionally biased region" description="Low complexity" evidence="10">
    <location>
        <begin position="109"/>
        <end position="138"/>
    </location>
</feature>
<comment type="caution">
    <text evidence="12">The sequence shown here is derived from an EMBL/GenBank/DDBJ whole genome shotgun (WGS) entry which is preliminary data.</text>
</comment>
<keyword evidence="8" id="KW-0539">Nucleus</keyword>
<dbReference type="AlphaFoldDB" id="A0A9W8HE96"/>